<proteinExistence type="predicted"/>
<dbReference type="OrthoDB" id="252381at2759"/>
<dbReference type="Proteomes" id="UP000017861">
    <property type="component" value="Unassembled WGS sequence"/>
</dbReference>
<reference evidence="2 3" key="1">
    <citation type="journal article" date="2014" name="Genome Announc.">
        <title>Trypanosoma cruzi Clone Dm28c Draft Genome Sequence.</title>
        <authorList>
            <person name="Grisard E.C."/>
            <person name="Teixeira S.M."/>
            <person name="de Almeida L.G."/>
            <person name="Stoco P.H."/>
            <person name="Gerber A.L."/>
            <person name="Talavera-Lopez C."/>
            <person name="Lima O.C."/>
            <person name="Andersson B."/>
            <person name="de Vasconcelos A.T."/>
        </authorList>
    </citation>
    <scope>NUCLEOTIDE SEQUENCE [LARGE SCALE GENOMIC DNA]</scope>
    <source>
        <strain evidence="2 3">Dm28c</strain>
    </source>
</reference>
<gene>
    <name evidence="2" type="ORF">TCDM_09567</name>
</gene>
<comment type="caution">
    <text evidence="2">The sequence shown here is derived from an EMBL/GenBank/DDBJ whole genome shotgun (WGS) entry which is preliminary data.</text>
</comment>
<name>V5B543_TRYCR</name>
<accession>V5B543</accession>
<evidence type="ECO:0000313" key="3">
    <source>
        <dbReference type="Proteomes" id="UP000017861"/>
    </source>
</evidence>
<feature type="region of interest" description="Disordered" evidence="1">
    <location>
        <begin position="113"/>
        <end position="161"/>
    </location>
</feature>
<dbReference type="EMBL" id="AYLP01000164">
    <property type="protein sequence ID" value="ESS62724.1"/>
    <property type="molecule type" value="Genomic_DNA"/>
</dbReference>
<organism evidence="2 3">
    <name type="scientific">Trypanosoma cruzi Dm28c</name>
    <dbReference type="NCBI Taxonomy" id="1416333"/>
    <lineage>
        <taxon>Eukaryota</taxon>
        <taxon>Discoba</taxon>
        <taxon>Euglenozoa</taxon>
        <taxon>Kinetoplastea</taxon>
        <taxon>Metakinetoplastina</taxon>
        <taxon>Trypanosomatida</taxon>
        <taxon>Trypanosomatidae</taxon>
        <taxon>Trypanosoma</taxon>
        <taxon>Schizotrypanum</taxon>
    </lineage>
</organism>
<protein>
    <submittedName>
        <fullName evidence="2">Uncharacterized protein</fullName>
    </submittedName>
</protein>
<evidence type="ECO:0000256" key="1">
    <source>
        <dbReference type="SAM" id="MobiDB-lite"/>
    </source>
</evidence>
<sequence>MYGIAVWHWGASPASRSTPKSAQYQKSKMISGIPKGSRMEDAALETEPRPLPDVVLGRRFRCELLCETRGSALRPSAPIVRRPPLAIVPLRMTPTNPRHQACSRWIARRFRRKNSLPHPEGKHHEARTDSSVEPGVESGAAAMPCLNGTPISAARVGAGST</sequence>
<dbReference type="AlphaFoldDB" id="V5B543"/>
<dbReference type="VEuPathDB" id="TriTrypDB:TCDM_09567"/>
<evidence type="ECO:0000313" key="2">
    <source>
        <dbReference type="EMBL" id="ESS62724.1"/>
    </source>
</evidence>
<feature type="compositionally biased region" description="Basic and acidic residues" evidence="1">
    <location>
        <begin position="119"/>
        <end position="130"/>
    </location>
</feature>